<dbReference type="STRING" id="1126212.K2S917"/>
<evidence type="ECO:0000313" key="2">
    <source>
        <dbReference type="EMBL" id="EKG13360.1"/>
    </source>
</evidence>
<feature type="compositionally biased region" description="Polar residues" evidence="1">
    <location>
        <begin position="292"/>
        <end position="305"/>
    </location>
</feature>
<dbReference type="InParanoid" id="K2S917"/>
<feature type="compositionally biased region" description="Polar residues" evidence="1">
    <location>
        <begin position="174"/>
        <end position="193"/>
    </location>
</feature>
<feature type="region of interest" description="Disordered" evidence="1">
    <location>
        <begin position="333"/>
        <end position="463"/>
    </location>
</feature>
<dbReference type="HOGENOM" id="CLU_568664_0_0_1"/>
<sequence length="480" mass="52695">MKQATVQPEIPAHLQANLRMNISKRRMENANQDLRKGLSLESDEFGDGGLGDSDLEGAIDTGGFVDIDKFSLSRPLVAPNDFQRPQQSTLKIGADGGYTKQTSGTQPEVDGCGKPKRLENGKWACNHKCKDKQACKHLCCKEGMDKAPSARRQAKTTGPDPGKSTQHGRKSPNNKRFITGQKTKTKLNPSRNGLDTGLGTLRKVERLDLTGTDSQPATQAHKGDEKLRAEAKRALLETTPVSLEISNKRTRHSYESGQPSRLSLLQSEKEEQAANSPITSDDDYSGPIEDMATTQPYSNMNSSSYPHQNDDEFMFYGDGDLFADMMAGVAFLDQNPDPHTAKRRSLHPQDPVKAPKTALPKDPAPRKQKTPSLAHSRSWSPEHPPAPLRPVQERSNTTTPTPSSAGRDSVISHRIPRKPLRGLDTASVRSESTSSSRLRVMNPDPDPLSPEEPSPKALPPGLEDVDPWLIQEFAAYVNFT</sequence>
<proteinExistence type="predicted"/>
<feature type="compositionally biased region" description="Pro residues" evidence="1">
    <location>
        <begin position="444"/>
        <end position="458"/>
    </location>
</feature>
<organism evidence="2 3">
    <name type="scientific">Macrophomina phaseolina (strain MS6)</name>
    <name type="common">Charcoal rot fungus</name>
    <dbReference type="NCBI Taxonomy" id="1126212"/>
    <lineage>
        <taxon>Eukaryota</taxon>
        <taxon>Fungi</taxon>
        <taxon>Dikarya</taxon>
        <taxon>Ascomycota</taxon>
        <taxon>Pezizomycotina</taxon>
        <taxon>Dothideomycetes</taxon>
        <taxon>Dothideomycetes incertae sedis</taxon>
        <taxon>Botryosphaeriales</taxon>
        <taxon>Botryosphaeriaceae</taxon>
        <taxon>Macrophomina</taxon>
    </lineage>
</organism>
<feature type="region of interest" description="Disordered" evidence="1">
    <location>
        <begin position="92"/>
        <end position="114"/>
    </location>
</feature>
<evidence type="ECO:0000313" key="3">
    <source>
        <dbReference type="Proteomes" id="UP000007129"/>
    </source>
</evidence>
<feature type="region of interest" description="Disordered" evidence="1">
    <location>
        <begin position="146"/>
        <end position="227"/>
    </location>
</feature>
<dbReference type="OrthoDB" id="5575at2759"/>
<feature type="region of interest" description="Disordered" evidence="1">
    <location>
        <begin position="267"/>
        <end position="305"/>
    </location>
</feature>
<evidence type="ECO:0000256" key="1">
    <source>
        <dbReference type="SAM" id="MobiDB-lite"/>
    </source>
</evidence>
<dbReference type="Proteomes" id="UP000007129">
    <property type="component" value="Unassembled WGS sequence"/>
</dbReference>
<gene>
    <name evidence="2" type="ORF">MPH_09642</name>
</gene>
<protein>
    <submittedName>
        <fullName evidence="2">Uncharacterized protein</fullName>
    </submittedName>
</protein>
<reference evidence="2 3" key="1">
    <citation type="journal article" date="2012" name="BMC Genomics">
        <title>Tools to kill: Genome of one of the most destructive plant pathogenic fungi Macrophomina phaseolina.</title>
        <authorList>
            <person name="Islam M.S."/>
            <person name="Haque M.S."/>
            <person name="Islam M.M."/>
            <person name="Emdad E.M."/>
            <person name="Halim A."/>
            <person name="Hossen Q.M.M."/>
            <person name="Hossain M.Z."/>
            <person name="Ahmed B."/>
            <person name="Rahim S."/>
            <person name="Rahman M.S."/>
            <person name="Alam M.M."/>
            <person name="Hou S."/>
            <person name="Wan X."/>
            <person name="Saito J.A."/>
            <person name="Alam M."/>
        </authorList>
    </citation>
    <scope>NUCLEOTIDE SEQUENCE [LARGE SCALE GENOMIC DNA]</scope>
    <source>
        <strain evidence="2 3">MS6</strain>
    </source>
</reference>
<feature type="compositionally biased region" description="Low complexity" evidence="1">
    <location>
        <begin position="427"/>
        <end position="439"/>
    </location>
</feature>
<dbReference type="EMBL" id="AHHD01000414">
    <property type="protein sequence ID" value="EKG13360.1"/>
    <property type="molecule type" value="Genomic_DNA"/>
</dbReference>
<feature type="compositionally biased region" description="Polar residues" evidence="1">
    <location>
        <begin position="393"/>
        <end position="406"/>
    </location>
</feature>
<dbReference type="AlphaFoldDB" id="K2S917"/>
<comment type="caution">
    <text evidence="2">The sequence shown here is derived from an EMBL/GenBank/DDBJ whole genome shotgun (WGS) entry which is preliminary data.</text>
</comment>
<name>K2S917_MACPH</name>
<feature type="compositionally biased region" description="Polar residues" evidence="1">
    <location>
        <begin position="370"/>
        <end position="379"/>
    </location>
</feature>
<dbReference type="VEuPathDB" id="FungiDB:MPH_09642"/>
<accession>K2S917</accession>